<evidence type="ECO:0000313" key="2">
    <source>
        <dbReference type="Proteomes" id="UP000054350"/>
    </source>
</evidence>
<organism evidence="1 2">
    <name type="scientific">Allomyces macrogynus (strain ATCC 38327)</name>
    <name type="common">Allomyces javanicus var. macrogynus</name>
    <dbReference type="NCBI Taxonomy" id="578462"/>
    <lineage>
        <taxon>Eukaryota</taxon>
        <taxon>Fungi</taxon>
        <taxon>Fungi incertae sedis</taxon>
        <taxon>Blastocladiomycota</taxon>
        <taxon>Blastocladiomycetes</taxon>
        <taxon>Blastocladiales</taxon>
        <taxon>Blastocladiaceae</taxon>
        <taxon>Allomyces</taxon>
    </lineage>
</organism>
<dbReference type="AlphaFoldDB" id="A0A0L0SVE7"/>
<dbReference type="VEuPathDB" id="FungiDB:AMAG_10548"/>
<accession>A0A0L0SVE7</accession>
<reference evidence="2" key="2">
    <citation type="submission" date="2009-11" db="EMBL/GenBank/DDBJ databases">
        <title>The Genome Sequence of Allomyces macrogynus strain ATCC 38327.</title>
        <authorList>
            <consortium name="The Broad Institute Genome Sequencing Platform"/>
            <person name="Russ C."/>
            <person name="Cuomo C."/>
            <person name="Shea T."/>
            <person name="Young S.K."/>
            <person name="Zeng Q."/>
            <person name="Koehrsen M."/>
            <person name="Haas B."/>
            <person name="Borodovsky M."/>
            <person name="Guigo R."/>
            <person name="Alvarado L."/>
            <person name="Berlin A."/>
            <person name="Borenstein D."/>
            <person name="Chen Z."/>
            <person name="Engels R."/>
            <person name="Freedman E."/>
            <person name="Gellesch M."/>
            <person name="Goldberg J."/>
            <person name="Griggs A."/>
            <person name="Gujja S."/>
            <person name="Heiman D."/>
            <person name="Hepburn T."/>
            <person name="Howarth C."/>
            <person name="Jen D."/>
            <person name="Larson L."/>
            <person name="Lewis B."/>
            <person name="Mehta T."/>
            <person name="Park D."/>
            <person name="Pearson M."/>
            <person name="Roberts A."/>
            <person name="Saif S."/>
            <person name="Shenoy N."/>
            <person name="Sisk P."/>
            <person name="Stolte C."/>
            <person name="Sykes S."/>
            <person name="Walk T."/>
            <person name="White J."/>
            <person name="Yandava C."/>
            <person name="Burger G."/>
            <person name="Gray M.W."/>
            <person name="Holland P.W.H."/>
            <person name="King N."/>
            <person name="Lang F.B.F."/>
            <person name="Roger A.J."/>
            <person name="Ruiz-Trillo I."/>
            <person name="Lander E."/>
            <person name="Nusbaum C."/>
        </authorList>
    </citation>
    <scope>NUCLEOTIDE SEQUENCE [LARGE SCALE GENOMIC DNA]</scope>
    <source>
        <strain evidence="2">ATCC 38327</strain>
    </source>
</reference>
<dbReference type="Proteomes" id="UP000054350">
    <property type="component" value="Unassembled WGS sequence"/>
</dbReference>
<protein>
    <submittedName>
        <fullName evidence="1">Uncharacterized protein</fullName>
    </submittedName>
</protein>
<proteinExistence type="predicted"/>
<sequence length="230" mass="26092">MDDMAVRLYAADSPYAVIDHLRFQRAYLEHVGVPEGFNPDNVSLYDFHRKEQLVNIGQERGMYWYPEGAQADYSRPVANLCGAQPDLDELQRIKMVEYSLARVLEWIECLWAQYPTQAPAIALYYLVEMWPLRHVTAGTSFAMHVFRIACDCIVDSRMAPPVRPDFARLRLGPNPLDDAGLFDRIAQFEPDDVNEYMACAAPSPSARTALASRSKVIKYPGRSSRASRAK</sequence>
<gene>
    <name evidence="1" type="ORF">AMAG_10548</name>
</gene>
<keyword evidence="2" id="KW-1185">Reference proteome</keyword>
<evidence type="ECO:0000313" key="1">
    <source>
        <dbReference type="EMBL" id="KNE66324.1"/>
    </source>
</evidence>
<dbReference type="OrthoDB" id="10340081at2759"/>
<reference evidence="1 2" key="1">
    <citation type="submission" date="2009-11" db="EMBL/GenBank/DDBJ databases">
        <title>Annotation of Allomyces macrogynus ATCC 38327.</title>
        <authorList>
            <consortium name="The Broad Institute Genome Sequencing Platform"/>
            <person name="Russ C."/>
            <person name="Cuomo C."/>
            <person name="Burger G."/>
            <person name="Gray M.W."/>
            <person name="Holland P.W.H."/>
            <person name="King N."/>
            <person name="Lang F.B.F."/>
            <person name="Roger A.J."/>
            <person name="Ruiz-Trillo I."/>
            <person name="Young S.K."/>
            <person name="Zeng Q."/>
            <person name="Gargeya S."/>
            <person name="Fitzgerald M."/>
            <person name="Haas B."/>
            <person name="Abouelleil A."/>
            <person name="Alvarado L."/>
            <person name="Arachchi H.M."/>
            <person name="Berlin A."/>
            <person name="Chapman S.B."/>
            <person name="Gearin G."/>
            <person name="Goldberg J."/>
            <person name="Griggs A."/>
            <person name="Gujja S."/>
            <person name="Hansen M."/>
            <person name="Heiman D."/>
            <person name="Howarth C."/>
            <person name="Larimer J."/>
            <person name="Lui A."/>
            <person name="MacDonald P.J.P."/>
            <person name="McCowen C."/>
            <person name="Montmayeur A."/>
            <person name="Murphy C."/>
            <person name="Neiman D."/>
            <person name="Pearson M."/>
            <person name="Priest M."/>
            <person name="Roberts A."/>
            <person name="Saif S."/>
            <person name="Shea T."/>
            <person name="Sisk P."/>
            <person name="Stolte C."/>
            <person name="Sykes S."/>
            <person name="Wortman J."/>
            <person name="Nusbaum C."/>
            <person name="Birren B."/>
        </authorList>
    </citation>
    <scope>NUCLEOTIDE SEQUENCE [LARGE SCALE GENOMIC DNA]</scope>
    <source>
        <strain evidence="1 2">ATCC 38327</strain>
    </source>
</reference>
<dbReference type="EMBL" id="GG745349">
    <property type="protein sequence ID" value="KNE66324.1"/>
    <property type="molecule type" value="Genomic_DNA"/>
</dbReference>
<name>A0A0L0SVE7_ALLM3</name>